<dbReference type="EMBL" id="QDDL01000001">
    <property type="protein sequence ID" value="PVZ72132.1"/>
    <property type="molecule type" value="Genomic_DNA"/>
</dbReference>
<dbReference type="AlphaFoldDB" id="A0A2V1H6S4"/>
<evidence type="ECO:0000313" key="1">
    <source>
        <dbReference type="EMBL" id="PVZ72132.1"/>
    </source>
</evidence>
<evidence type="ECO:0000313" key="2">
    <source>
        <dbReference type="Proteomes" id="UP000244906"/>
    </source>
</evidence>
<gene>
    <name evidence="1" type="ORF">DC094_03705</name>
</gene>
<comment type="caution">
    <text evidence="1">The sequence shown here is derived from an EMBL/GenBank/DDBJ whole genome shotgun (WGS) entry which is preliminary data.</text>
</comment>
<dbReference type="Proteomes" id="UP000244906">
    <property type="component" value="Unassembled WGS sequence"/>
</dbReference>
<keyword evidence="2" id="KW-1185">Reference proteome</keyword>
<proteinExistence type="predicted"/>
<sequence length="331" mass="35948">MNLRSITKLGLVSLLIAACSGGGTTDNQQPTYDPTLPGNLEPADNTTLSDYSGLWLQTIRLEGDILAQISQNDLGDIELVQNEVFAFNPTGNTIDVRACNYGTDDIYQEAVNPIFEITESGLSSSIRNLISDSKLNVIGWNFVLKDNLKPVEQTILPSGIIRYQTDSDIEAEVTINIQIPGETSVQSLPFDYLGSASIEWVKISDEKAPLEGQLTINNIADTQISCFSSHYANVIMAAQNIEVAGQARQINQTSSSGNRLSLLSNSGFKAALGGFEKQAIWRLASEARPTSRKDAQINLSAPLPDFKNRQFTGSFSTTYNGDASGELMIQL</sequence>
<dbReference type="PROSITE" id="PS51257">
    <property type="entry name" value="PROKAR_LIPOPROTEIN"/>
    <property type="match status" value="1"/>
</dbReference>
<reference evidence="1 2" key="1">
    <citation type="submission" date="2018-04" db="EMBL/GenBank/DDBJ databases">
        <title>Thalassorhabdus spongiae gen. nov., sp. nov., isolated from a marine sponge in South-West Iceland.</title>
        <authorList>
            <person name="Knobloch S."/>
            <person name="Daussin A."/>
            <person name="Johannsson R."/>
            <person name="Marteinsson V.T."/>
        </authorList>
    </citation>
    <scope>NUCLEOTIDE SEQUENCE [LARGE SCALE GENOMIC DNA]</scope>
    <source>
        <strain evidence="1 2">Hp12</strain>
    </source>
</reference>
<accession>A0A2V1H6S4</accession>
<protein>
    <submittedName>
        <fullName evidence="1">Uncharacterized protein</fullName>
    </submittedName>
</protein>
<organism evidence="1 2">
    <name type="scientific">Pelagibaculum spongiae</name>
    <dbReference type="NCBI Taxonomy" id="2080658"/>
    <lineage>
        <taxon>Bacteria</taxon>
        <taxon>Pseudomonadati</taxon>
        <taxon>Pseudomonadota</taxon>
        <taxon>Gammaproteobacteria</taxon>
        <taxon>Oceanospirillales</taxon>
        <taxon>Pelagibaculum</taxon>
    </lineage>
</organism>
<name>A0A2V1H6S4_9GAMM</name>
<dbReference type="RefSeq" id="WP_116685717.1">
    <property type="nucleotide sequence ID" value="NZ_CAWNYD010000001.1"/>
</dbReference>